<comment type="function">
    <text evidence="7">Functions as a component of the DNA-binding general transcription factor complex TFIID. Binding of TFIID to a promoter (with or without TATA element) is the initial step in pre-initiation complex (PIC) formation. TFIID plays a key role in the regulation of gene expression by RNA polymerase II through different activities such as transcription activator interaction, core promoter recognition and selectivity, TFIIA and TFIIB interaction, chromatin modification (histone acetylation by TAF1), facilitation of DNA opening and initiation of transcription.</text>
</comment>
<feature type="compositionally biased region" description="Polar residues" evidence="9">
    <location>
        <begin position="73"/>
        <end position="86"/>
    </location>
</feature>
<feature type="region of interest" description="Disordered" evidence="9">
    <location>
        <begin position="198"/>
        <end position="244"/>
    </location>
</feature>
<evidence type="ECO:0000256" key="2">
    <source>
        <dbReference type="ARBA" id="ARBA00006178"/>
    </source>
</evidence>
<keyword evidence="4" id="KW-0805">Transcription regulation</keyword>
<dbReference type="Proteomes" id="UP000799778">
    <property type="component" value="Unassembled WGS sequence"/>
</dbReference>
<name>A0A6A5XE21_9PLEO</name>
<dbReference type="AlphaFoldDB" id="A0A6A5XE21"/>
<dbReference type="RefSeq" id="XP_033379488.1">
    <property type="nucleotide sequence ID" value="XM_033523835.1"/>
</dbReference>
<feature type="compositionally biased region" description="Basic and acidic residues" evidence="9">
    <location>
        <begin position="151"/>
        <end position="161"/>
    </location>
</feature>
<evidence type="ECO:0000259" key="10">
    <source>
        <dbReference type="Pfam" id="PF05236"/>
    </source>
</evidence>
<feature type="region of interest" description="Disordered" evidence="9">
    <location>
        <begin position="1"/>
        <end position="164"/>
    </location>
</feature>
<sequence length="633" mass="67127">MASPYSNPYGHSHQNQATIPPLQTNNLPPQQQPTQRPFSPPSYQQSPGAMSPSMGIPPAKRQRLSPNPPSPYQSPFSAPSYGNTSPYAAGSPPVGHHASLPQSPAAGYPSHSFHQPQPYPHANDSNLNARPPPGAMPPPKVPYSKAQNDGELEKANPRDMDVNNISDVLTGSGIDLRAEEDNLLHTFRNQTYGNSFNSQASGSTLSPHGSFNNWSQGANGAGAFQGAGPLSQPVTKEQQEAELARKHSQAARAYAEVAQAPLADPFLHATQIRQRISTRVYEHGLKLNLEGLFDKIPDTPQNVTRASINGSDGESVAALQADSLLNHGAPFVDILSLISLAAEERLRSVLEDAFTLSQGRQNSSHGVVPPALADIAIASAGSRQTTAVPTNISKTAWEAPDSAISPLTVTTDKKVNAARLPTPPTEAPPTPQPTISLPNHIANALKRKVTDDYKWEEARLAKRKKRLQAASGAPAETPTAAPIQLPDKITKKEQMRMAKAGQTEDVLHRKANETASMALGGKKKYSWMTGGGGGGGGGGASGTSTPSRINTSAGSASGASTPAQVPVDRALVGLKRTYGGSLETGDPGKRLQVRDIIHVLHVDGKERKTLATVLARLKNVEKDEEKKPTSSVR</sequence>
<evidence type="ECO:0000256" key="6">
    <source>
        <dbReference type="ARBA" id="ARBA00023242"/>
    </source>
</evidence>
<evidence type="ECO:0000256" key="5">
    <source>
        <dbReference type="ARBA" id="ARBA00023163"/>
    </source>
</evidence>
<dbReference type="OrthoDB" id="21060at2759"/>
<evidence type="ECO:0000313" key="11">
    <source>
        <dbReference type="EMBL" id="KAF2011149.1"/>
    </source>
</evidence>
<evidence type="ECO:0000256" key="1">
    <source>
        <dbReference type="ARBA" id="ARBA00004123"/>
    </source>
</evidence>
<accession>A0A6A5XE21</accession>
<reference evidence="11" key="1">
    <citation type="journal article" date="2020" name="Stud. Mycol.">
        <title>101 Dothideomycetes genomes: a test case for predicting lifestyles and emergence of pathogens.</title>
        <authorList>
            <person name="Haridas S."/>
            <person name="Albert R."/>
            <person name="Binder M."/>
            <person name="Bloem J."/>
            <person name="Labutti K."/>
            <person name="Salamov A."/>
            <person name="Andreopoulos B."/>
            <person name="Baker S."/>
            <person name="Barry K."/>
            <person name="Bills G."/>
            <person name="Bluhm B."/>
            <person name="Cannon C."/>
            <person name="Castanera R."/>
            <person name="Culley D."/>
            <person name="Daum C."/>
            <person name="Ezra D."/>
            <person name="Gonzalez J."/>
            <person name="Henrissat B."/>
            <person name="Kuo A."/>
            <person name="Liang C."/>
            <person name="Lipzen A."/>
            <person name="Lutzoni F."/>
            <person name="Magnuson J."/>
            <person name="Mondo S."/>
            <person name="Nolan M."/>
            <person name="Ohm R."/>
            <person name="Pangilinan J."/>
            <person name="Park H.-J."/>
            <person name="Ramirez L."/>
            <person name="Alfaro M."/>
            <person name="Sun H."/>
            <person name="Tritt A."/>
            <person name="Yoshinaga Y."/>
            <person name="Zwiers L.-H."/>
            <person name="Turgeon B."/>
            <person name="Goodwin S."/>
            <person name="Spatafora J."/>
            <person name="Crous P."/>
            <person name="Grigoriev I."/>
        </authorList>
    </citation>
    <scope>NUCLEOTIDE SEQUENCE</scope>
    <source>
        <strain evidence="11">CBS 175.79</strain>
    </source>
</reference>
<dbReference type="InterPro" id="IPR007900">
    <property type="entry name" value="TAF4_C"/>
</dbReference>
<feature type="compositionally biased region" description="Polar residues" evidence="9">
    <location>
        <begin position="198"/>
        <end position="215"/>
    </location>
</feature>
<feature type="compositionally biased region" description="Pro residues" evidence="9">
    <location>
        <begin position="130"/>
        <end position="141"/>
    </location>
</feature>
<dbReference type="EMBL" id="ML978075">
    <property type="protein sequence ID" value="KAF2011149.1"/>
    <property type="molecule type" value="Genomic_DNA"/>
</dbReference>
<evidence type="ECO:0000256" key="4">
    <source>
        <dbReference type="ARBA" id="ARBA00023015"/>
    </source>
</evidence>
<comment type="similarity">
    <text evidence="2">Belongs to the TAF4 family.</text>
</comment>
<gene>
    <name evidence="11" type="ORF">BU24DRAFT_355098</name>
</gene>
<feature type="domain" description="Transcription initiation factor TFIID component TAF4 C-terminal" evidence="10">
    <location>
        <begin position="333"/>
        <end position="608"/>
    </location>
</feature>
<evidence type="ECO:0000256" key="9">
    <source>
        <dbReference type="SAM" id="MobiDB-lite"/>
    </source>
</evidence>
<comment type="subcellular location">
    <subcellularLocation>
        <location evidence="1">Nucleus</location>
    </subcellularLocation>
</comment>
<dbReference type="Pfam" id="PF05236">
    <property type="entry name" value="TAF4"/>
    <property type="match status" value="1"/>
</dbReference>
<evidence type="ECO:0000256" key="3">
    <source>
        <dbReference type="ARBA" id="ARBA00017306"/>
    </source>
</evidence>
<proteinExistence type="inferred from homology"/>
<feature type="compositionally biased region" description="Low complexity" evidence="9">
    <location>
        <begin position="20"/>
        <end position="37"/>
    </location>
</feature>
<keyword evidence="5" id="KW-0804">Transcription</keyword>
<protein>
    <recommendedName>
        <fullName evidence="3">Transcription initiation factor TFIID subunit 4</fullName>
    </recommendedName>
    <alternativeName>
        <fullName evidence="8">TBP-associated factor 4</fullName>
    </alternativeName>
</protein>
<feature type="compositionally biased region" description="Low complexity" evidence="9">
    <location>
        <begin position="551"/>
        <end position="562"/>
    </location>
</feature>
<evidence type="ECO:0000313" key="12">
    <source>
        <dbReference type="Proteomes" id="UP000799778"/>
    </source>
</evidence>
<evidence type="ECO:0000256" key="8">
    <source>
        <dbReference type="ARBA" id="ARBA00031747"/>
    </source>
</evidence>
<dbReference type="GO" id="GO:0005669">
    <property type="term" value="C:transcription factor TFIID complex"/>
    <property type="evidence" value="ECO:0007669"/>
    <property type="project" value="InterPro"/>
</dbReference>
<organism evidence="11 12">
    <name type="scientific">Aaosphaeria arxii CBS 175.79</name>
    <dbReference type="NCBI Taxonomy" id="1450172"/>
    <lineage>
        <taxon>Eukaryota</taxon>
        <taxon>Fungi</taxon>
        <taxon>Dikarya</taxon>
        <taxon>Ascomycota</taxon>
        <taxon>Pezizomycotina</taxon>
        <taxon>Dothideomycetes</taxon>
        <taxon>Pleosporomycetidae</taxon>
        <taxon>Pleosporales</taxon>
        <taxon>Pleosporales incertae sedis</taxon>
        <taxon>Aaosphaeria</taxon>
    </lineage>
</organism>
<keyword evidence="6" id="KW-0539">Nucleus</keyword>
<evidence type="ECO:0000256" key="7">
    <source>
        <dbReference type="ARBA" id="ARBA00025346"/>
    </source>
</evidence>
<dbReference type="GO" id="GO:0006352">
    <property type="term" value="P:DNA-templated transcription initiation"/>
    <property type="evidence" value="ECO:0007669"/>
    <property type="project" value="InterPro"/>
</dbReference>
<keyword evidence="12" id="KW-1185">Reference proteome</keyword>
<dbReference type="GeneID" id="54281232"/>
<feature type="region of interest" description="Disordered" evidence="9">
    <location>
        <begin position="533"/>
        <end position="562"/>
    </location>
</feature>